<comment type="caution">
    <text evidence="2">The sequence shown here is derived from an EMBL/GenBank/DDBJ whole genome shotgun (WGS) entry which is preliminary data.</text>
</comment>
<evidence type="ECO:0000313" key="2">
    <source>
        <dbReference type="EMBL" id="KYF59836.1"/>
    </source>
</evidence>
<dbReference type="InterPro" id="IPR014710">
    <property type="entry name" value="RmlC-like_jellyroll"/>
</dbReference>
<dbReference type="AlphaFoldDB" id="A0A150PWH2"/>
<evidence type="ECO:0000313" key="3">
    <source>
        <dbReference type="Proteomes" id="UP000075420"/>
    </source>
</evidence>
<dbReference type="EMBL" id="JELY01000282">
    <property type="protein sequence ID" value="KYF59836.1"/>
    <property type="molecule type" value="Genomic_DNA"/>
</dbReference>
<gene>
    <name evidence="2" type="ORF">BE08_40470</name>
</gene>
<dbReference type="Gene3D" id="2.60.120.10">
    <property type="entry name" value="Jelly Rolls"/>
    <property type="match status" value="1"/>
</dbReference>
<dbReference type="CDD" id="cd02227">
    <property type="entry name" value="cupin_TM1112-like"/>
    <property type="match status" value="1"/>
</dbReference>
<dbReference type="PANTHER" id="PTHR33271">
    <property type="entry name" value="OS04G0445200 PROTEIN"/>
    <property type="match status" value="1"/>
</dbReference>
<accession>A0A150PWH2</accession>
<dbReference type="SUPFAM" id="SSF51182">
    <property type="entry name" value="RmlC-like cupins"/>
    <property type="match status" value="1"/>
</dbReference>
<feature type="domain" description="(S)-ureidoglycine aminohydrolase cupin" evidence="1">
    <location>
        <begin position="16"/>
        <end position="90"/>
    </location>
</feature>
<dbReference type="PANTHER" id="PTHR33271:SF22">
    <property type="entry name" value="OS04G0445200 PROTEIN"/>
    <property type="match status" value="1"/>
</dbReference>
<protein>
    <submittedName>
        <fullName evidence="2">Cupin</fullName>
    </submittedName>
</protein>
<reference evidence="2 3" key="1">
    <citation type="submission" date="2014-02" db="EMBL/GenBank/DDBJ databases">
        <title>The small core and large imbalanced accessory genome model reveals a collaborative survival strategy of Sorangium cellulosum strains in nature.</title>
        <authorList>
            <person name="Han K."/>
            <person name="Peng R."/>
            <person name="Blom J."/>
            <person name="Li Y.-Z."/>
        </authorList>
    </citation>
    <scope>NUCLEOTIDE SEQUENCE [LARGE SCALE GENOMIC DNA]</scope>
    <source>
        <strain evidence="2 3">So0157-25</strain>
    </source>
</reference>
<name>A0A150PWH2_SORCE</name>
<organism evidence="2 3">
    <name type="scientific">Sorangium cellulosum</name>
    <name type="common">Polyangium cellulosum</name>
    <dbReference type="NCBI Taxonomy" id="56"/>
    <lineage>
        <taxon>Bacteria</taxon>
        <taxon>Pseudomonadati</taxon>
        <taxon>Myxococcota</taxon>
        <taxon>Polyangia</taxon>
        <taxon>Polyangiales</taxon>
        <taxon>Polyangiaceae</taxon>
        <taxon>Sorangium</taxon>
    </lineage>
</organism>
<evidence type="ECO:0000259" key="1">
    <source>
        <dbReference type="Pfam" id="PF05899"/>
    </source>
</evidence>
<sequence>MESIKLEHGPSEEQLAKLGARGWPIWTKEVSTFPWHYDEPETCYVLEGDVIVTPADGGGAPVRIQAGDLVTFPAGLSCTWEVRSPVRKHYRFG</sequence>
<dbReference type="Proteomes" id="UP000075420">
    <property type="component" value="Unassembled WGS sequence"/>
</dbReference>
<dbReference type="InterPro" id="IPR011051">
    <property type="entry name" value="RmlC_Cupin_sf"/>
</dbReference>
<dbReference type="InterPro" id="IPR008579">
    <property type="entry name" value="UGlyAH_Cupin_dom"/>
</dbReference>
<dbReference type="Pfam" id="PF05899">
    <property type="entry name" value="Cupin_3"/>
    <property type="match status" value="1"/>
</dbReference>
<proteinExistence type="predicted"/>